<reference evidence="2" key="1">
    <citation type="journal article" date="2019" name="Sci. Rep.">
        <title>Draft genome of Tanacetum cinerariifolium, the natural source of mosquito coil.</title>
        <authorList>
            <person name="Yamashiro T."/>
            <person name="Shiraishi A."/>
            <person name="Satake H."/>
            <person name="Nakayama K."/>
        </authorList>
    </citation>
    <scope>NUCLEOTIDE SEQUENCE</scope>
</reference>
<accession>A0A6L2NV06</accession>
<organism evidence="2">
    <name type="scientific">Tanacetum cinerariifolium</name>
    <name type="common">Dalmatian daisy</name>
    <name type="synonym">Chrysanthemum cinerariifolium</name>
    <dbReference type="NCBI Taxonomy" id="118510"/>
    <lineage>
        <taxon>Eukaryota</taxon>
        <taxon>Viridiplantae</taxon>
        <taxon>Streptophyta</taxon>
        <taxon>Embryophyta</taxon>
        <taxon>Tracheophyta</taxon>
        <taxon>Spermatophyta</taxon>
        <taxon>Magnoliopsida</taxon>
        <taxon>eudicotyledons</taxon>
        <taxon>Gunneridae</taxon>
        <taxon>Pentapetalae</taxon>
        <taxon>asterids</taxon>
        <taxon>campanulids</taxon>
        <taxon>Asterales</taxon>
        <taxon>Asteraceae</taxon>
        <taxon>Asteroideae</taxon>
        <taxon>Anthemideae</taxon>
        <taxon>Anthemidinae</taxon>
        <taxon>Tanacetum</taxon>
    </lineage>
</organism>
<gene>
    <name evidence="2" type="ORF">Tci_062139</name>
</gene>
<feature type="region of interest" description="Disordered" evidence="1">
    <location>
        <begin position="255"/>
        <end position="293"/>
    </location>
</feature>
<dbReference type="EMBL" id="BKCJ010010122">
    <property type="protein sequence ID" value="GEU90161.1"/>
    <property type="molecule type" value="Genomic_DNA"/>
</dbReference>
<protein>
    <submittedName>
        <fullName evidence="2">Uncharacterized protein</fullName>
    </submittedName>
</protein>
<feature type="region of interest" description="Disordered" evidence="1">
    <location>
        <begin position="66"/>
        <end position="89"/>
    </location>
</feature>
<proteinExistence type="predicted"/>
<feature type="compositionally biased region" description="Basic and acidic residues" evidence="1">
    <location>
        <begin position="260"/>
        <end position="276"/>
    </location>
</feature>
<sequence>MSPYMPEGPKPKGTTSFRKVLAEGARRANTPKRSGGSHTSHEIQEITLKNWRHPWDSNFVYYSSKMVGPSKGGGPEVQDDREDTPPPLTKKQIEGHLFALRFIIKGHNMKNKTDPMLDFDDEDTMVKDTRIVKRKEVVDDDLINPFKEALKTPLTRRTIEFAGPEYKMSTNIKLYDGTTDPRDHLGHFASAANFASAYASLLITLWLHGLDAQPDMGYYLLRNQEYRGAYNITFEPRNVVKRKILTDFITETPDGESPEEYFRIPKVTPERDDIDNGRCSQTGHQVRRDPERA</sequence>
<feature type="region of interest" description="Disordered" evidence="1">
    <location>
        <begin position="1"/>
        <end position="42"/>
    </location>
</feature>
<evidence type="ECO:0000256" key="1">
    <source>
        <dbReference type="SAM" id="MobiDB-lite"/>
    </source>
</evidence>
<name>A0A6L2NV06_TANCI</name>
<comment type="caution">
    <text evidence="2">The sequence shown here is derived from an EMBL/GenBank/DDBJ whole genome shotgun (WGS) entry which is preliminary data.</text>
</comment>
<dbReference type="AlphaFoldDB" id="A0A6L2NV06"/>
<evidence type="ECO:0000313" key="2">
    <source>
        <dbReference type="EMBL" id="GEU90161.1"/>
    </source>
</evidence>